<feature type="domain" description="PEP-utilising enzyme C-terminal" evidence="2">
    <location>
        <begin position="117"/>
        <end position="390"/>
    </location>
</feature>
<evidence type="ECO:0000313" key="3">
    <source>
        <dbReference type="EMBL" id="QBQ55108.1"/>
    </source>
</evidence>
<protein>
    <submittedName>
        <fullName evidence="3">Phosphoenolpyruvate-protein phosphotransferase</fullName>
    </submittedName>
</protein>
<dbReference type="InterPro" id="IPR015813">
    <property type="entry name" value="Pyrv/PenolPyrv_kinase-like_dom"/>
</dbReference>
<dbReference type="EMBL" id="CP038033">
    <property type="protein sequence ID" value="QBQ55108.1"/>
    <property type="molecule type" value="Genomic_DNA"/>
</dbReference>
<dbReference type="SUPFAM" id="SSF52009">
    <property type="entry name" value="Phosphohistidine domain"/>
    <property type="match status" value="1"/>
</dbReference>
<dbReference type="KEGG" id="nwr:E3U44_11745"/>
<dbReference type="PRINTS" id="PR01736">
    <property type="entry name" value="PHPHTRNFRASE"/>
</dbReference>
<evidence type="ECO:0000259" key="2">
    <source>
        <dbReference type="Pfam" id="PF02896"/>
    </source>
</evidence>
<dbReference type="RefSeq" id="WP_134358376.1">
    <property type="nucleotide sequence ID" value="NZ_CP038033.1"/>
</dbReference>
<dbReference type="Proteomes" id="UP000294325">
    <property type="component" value="Chromosome"/>
</dbReference>
<proteinExistence type="predicted"/>
<dbReference type="GO" id="GO:0046872">
    <property type="term" value="F:metal ion binding"/>
    <property type="evidence" value="ECO:0007669"/>
    <property type="project" value="UniProtKB-KW"/>
</dbReference>
<gene>
    <name evidence="3" type="ORF">E3U44_11745</name>
</gene>
<keyword evidence="3" id="KW-0808">Transferase</keyword>
<dbReference type="OrthoDB" id="9765468at2"/>
<dbReference type="InterPro" id="IPR000121">
    <property type="entry name" value="PEP_util_C"/>
</dbReference>
<organism evidence="3 4">
    <name type="scientific">Nitrosococcus wardiae</name>
    <dbReference type="NCBI Taxonomy" id="1814290"/>
    <lineage>
        <taxon>Bacteria</taxon>
        <taxon>Pseudomonadati</taxon>
        <taxon>Pseudomonadota</taxon>
        <taxon>Gammaproteobacteria</taxon>
        <taxon>Chromatiales</taxon>
        <taxon>Chromatiaceae</taxon>
        <taxon>Nitrosococcus</taxon>
    </lineage>
</organism>
<keyword evidence="4" id="KW-1185">Reference proteome</keyword>
<dbReference type="InterPro" id="IPR040442">
    <property type="entry name" value="Pyrv_kinase-like_dom_sf"/>
</dbReference>
<dbReference type="GO" id="GO:0016772">
    <property type="term" value="F:transferase activity, transferring phosphorus-containing groups"/>
    <property type="evidence" value="ECO:0007669"/>
    <property type="project" value="InterPro"/>
</dbReference>
<dbReference type="SUPFAM" id="SSF51621">
    <property type="entry name" value="Phosphoenolpyruvate/pyruvate domain"/>
    <property type="match status" value="1"/>
</dbReference>
<reference evidence="3 4" key="1">
    <citation type="submission" date="2019-03" db="EMBL/GenBank/DDBJ databases">
        <title>The genome sequence of Nitrosococcus wardiae strain D1FHST reveals the archetypal metabolic capacity of ammonia-oxidizing Gammaproteobacteria.</title>
        <authorList>
            <person name="Wang L."/>
            <person name="Lim C.K."/>
            <person name="Hanson T.E."/>
            <person name="Dang H."/>
            <person name="Klotz M.G."/>
        </authorList>
    </citation>
    <scope>NUCLEOTIDE SEQUENCE [LARGE SCALE GENOMIC DNA]</scope>
    <source>
        <strain evidence="3 4">D1FHS</strain>
    </source>
</reference>
<dbReference type="Pfam" id="PF02896">
    <property type="entry name" value="PEP-utilizers_C"/>
    <property type="match status" value="1"/>
</dbReference>
<dbReference type="InterPro" id="IPR036637">
    <property type="entry name" value="Phosphohistidine_dom_sf"/>
</dbReference>
<name>A0A4P7BY57_9GAMM</name>
<sequence>MQQIQGTPFFPGCGRGVIRLGGRGAGSAEVAVVSHRELTTLTTRPAAVIVVDAAPLSHFMIRLLGLGMPAVLITGQQAALLKAGLEVIVDGMSGVIALSKLAGAEAQVPLPEAPQQGKPVLTRDGQAVVLGASVANLQGVTHAMGCGATRISLVRSEYLTPENGGAPDADFYTHALSVLCRAAHPLSVTVRLLDLAADKCPPWVGQISGLVGPLGLQGARLYSIEPVRSVFIAELDALARIAPDHEVSLLIPFLARIEEFYHWRDEIEQFLPLPMAIGAMVETPAAVLAIKDWLAVADFVAIGCNDLMQCLFAADRDLEQVSPLLDPYTPVMFRLFRQIAEEAGQEIDRIRLCGLFPQLSGVLPMLLGLGYRHFSIEPLLIPYLAQSVADCNIPEANGLGAAVCAAADTESVRRLLGLSGSSVWAMASDLG</sequence>
<dbReference type="Gene3D" id="3.50.30.10">
    <property type="entry name" value="Phosphohistidine domain"/>
    <property type="match status" value="1"/>
</dbReference>
<dbReference type="InterPro" id="IPR050499">
    <property type="entry name" value="PEP-utilizing_PTS_enzyme"/>
</dbReference>
<dbReference type="PANTHER" id="PTHR46244">
    <property type="entry name" value="PHOSPHOENOLPYRUVATE-PROTEIN PHOSPHOTRANSFERASE"/>
    <property type="match status" value="1"/>
</dbReference>
<accession>A0A4P7BY57</accession>
<keyword evidence="3" id="KW-0670">Pyruvate</keyword>
<dbReference type="PANTHER" id="PTHR46244:SF6">
    <property type="entry name" value="PHOSPHOENOLPYRUVATE-PROTEIN PHOSPHOTRANSFERASE"/>
    <property type="match status" value="1"/>
</dbReference>
<evidence type="ECO:0000313" key="4">
    <source>
        <dbReference type="Proteomes" id="UP000294325"/>
    </source>
</evidence>
<dbReference type="AlphaFoldDB" id="A0A4P7BY57"/>
<keyword evidence="1" id="KW-0479">Metal-binding</keyword>
<dbReference type="Gene3D" id="3.20.20.60">
    <property type="entry name" value="Phosphoenolpyruvate-binding domains"/>
    <property type="match status" value="1"/>
</dbReference>
<evidence type="ECO:0000256" key="1">
    <source>
        <dbReference type="ARBA" id="ARBA00022723"/>
    </source>
</evidence>